<dbReference type="NCBIfam" id="TIGR02428">
    <property type="entry name" value="pcaJ_scoB_fam"/>
    <property type="match status" value="1"/>
</dbReference>
<dbReference type="PROSITE" id="PS51362">
    <property type="entry name" value="TGF_BETA_2"/>
    <property type="match status" value="1"/>
</dbReference>
<reference evidence="13" key="1">
    <citation type="submission" date="2019-10" db="EMBL/GenBank/DDBJ databases">
        <title>The sequence and de novo assembly of the wild yak genome.</title>
        <authorList>
            <person name="Liu Y."/>
        </authorList>
    </citation>
    <scope>NUCLEOTIDE SEQUENCE [LARGE SCALE GENOMIC DNA]</scope>
    <source>
        <strain evidence="13">WY2019</strain>
    </source>
</reference>
<evidence type="ECO:0000256" key="2">
    <source>
        <dbReference type="ARBA" id="ARBA00006656"/>
    </source>
</evidence>
<keyword evidence="4" id="KW-0808">Transferase</keyword>
<dbReference type="FunFam" id="3.40.1080.10:FF:000001">
    <property type="entry name" value="Succinyl-coa:3-ketoacid-coenzyme a transferase subunit b"/>
    <property type="match status" value="1"/>
</dbReference>
<dbReference type="Pfam" id="PF00688">
    <property type="entry name" value="TGFb_propeptide"/>
    <property type="match status" value="1"/>
</dbReference>
<evidence type="ECO:0000256" key="6">
    <source>
        <dbReference type="ARBA" id="ARBA00022729"/>
    </source>
</evidence>
<dbReference type="InterPro" id="IPR001111">
    <property type="entry name" value="TGF-b_propeptide"/>
</dbReference>
<evidence type="ECO:0000256" key="5">
    <source>
        <dbReference type="ARBA" id="ARBA00022685"/>
    </source>
</evidence>
<evidence type="ECO:0000256" key="8">
    <source>
        <dbReference type="ARBA" id="ARBA00023157"/>
    </source>
</evidence>
<dbReference type="InterPro" id="IPR004164">
    <property type="entry name" value="CoA_transf_AS"/>
</dbReference>
<evidence type="ECO:0000256" key="1">
    <source>
        <dbReference type="ARBA" id="ARBA00004613"/>
    </source>
</evidence>
<evidence type="ECO:0000256" key="11">
    <source>
        <dbReference type="SAM" id="MobiDB-lite"/>
    </source>
</evidence>
<dbReference type="GO" id="GO:0005576">
    <property type="term" value="C:extracellular region"/>
    <property type="evidence" value="ECO:0007669"/>
    <property type="project" value="UniProtKB-SubCell"/>
</dbReference>
<evidence type="ECO:0000313" key="13">
    <source>
        <dbReference type="EMBL" id="MXQ88147.1"/>
    </source>
</evidence>
<dbReference type="PRINTS" id="PR00669">
    <property type="entry name" value="INHIBINA"/>
</dbReference>
<keyword evidence="6" id="KW-0732">Signal</keyword>
<keyword evidence="5" id="KW-0165">Cleavage on pair of basic residues</keyword>
<comment type="subcellular location">
    <subcellularLocation>
        <location evidence="1">Secreted</location>
    </subcellularLocation>
</comment>
<accession>A0A6B0RHI2</accession>
<keyword evidence="8" id="KW-1015">Disulfide bond</keyword>
<feature type="region of interest" description="Disordered" evidence="11">
    <location>
        <begin position="1"/>
        <end position="51"/>
    </location>
</feature>
<dbReference type="PANTHER" id="PTHR13707">
    <property type="entry name" value="KETOACID-COENZYME A TRANSFERASE"/>
    <property type="match status" value="1"/>
</dbReference>
<sequence>MGWGLGGHRFHKPTAQKLGAEVSPGEQGSLDPAHVGPQVSKGGRPQSLVPTELAGPRLFPQSWIQLERDPALGHQEPHWKEFRFDLTQIPAGEAVTAAEFRIYKLPSTHPLNQTLHISMFEVVPEQSNRESDLFFLDLQTLRSGDEGWLVLDVTAASDRWLLSRNKDLGLRLYVETDDGWKADWAGNVIFRASARNFNVPMCKAARTSVVEVEEIVDVGSFAPEDIHVPNIYVDRIIQGEKYEKRIERLTVRKEDDEICTSSDNIRTRIIKRAALEFEDGMYANLGIGIPLLAPNYISPNITVHLHSENGILGLGPFPLKEEVDADLINAGKQTVTLLPGGSFFSSDESFAMIRGGHINLTLLGAMQVSKYGDLANWMIPGKKVKGMGGAMDLVSSSKTRVVVTMEHCNKANEPKIVEKCTMPLTGKRCVDRIITEKAVFDVHKKTGLTLMELWDGLTVEDIKKSTGSPFAVSPSLRPMQQDPNPTEYCHSQKPPELSVNRGCSQACDYLQAKALTVHGKGQNSDDIHGSHGRQVCRRHELYVSFQDLGWLDWVIAPQGYSAYYCEGECSFPLDSCMNATNHAILQSLVHLLKPQAVPKACCAPTKLSATSVLYYDSSNNVILRKHRNMVVRACGCH</sequence>
<keyword evidence="7 10" id="KW-0339">Growth factor</keyword>
<dbReference type="PROSITE" id="PS00250">
    <property type="entry name" value="TGF_BETA_1"/>
    <property type="match status" value="1"/>
</dbReference>
<dbReference type="PANTHER" id="PTHR13707:SF28">
    <property type="entry name" value="SUCCINYL-COA:3-KETOACID COENZYME A TRANSFERASE 2, MITOCHONDRIAL"/>
    <property type="match status" value="1"/>
</dbReference>
<dbReference type="SUPFAM" id="SSF57501">
    <property type="entry name" value="Cystine-knot cytokines"/>
    <property type="match status" value="1"/>
</dbReference>
<evidence type="ECO:0000256" key="7">
    <source>
        <dbReference type="ARBA" id="ARBA00023030"/>
    </source>
</evidence>
<keyword evidence="14" id="KW-1185">Reference proteome</keyword>
<dbReference type="SUPFAM" id="SSF100950">
    <property type="entry name" value="NagB/RpiA/CoA transferase-like"/>
    <property type="match status" value="2"/>
</dbReference>
<dbReference type="InterPro" id="IPR029034">
    <property type="entry name" value="Cystine-knot_cytokine"/>
</dbReference>
<keyword evidence="9" id="KW-0325">Glycoprotein</keyword>
<dbReference type="GO" id="GO:0008083">
    <property type="term" value="F:growth factor activity"/>
    <property type="evidence" value="ECO:0007669"/>
    <property type="project" value="UniProtKB-KW"/>
</dbReference>
<evidence type="ECO:0000259" key="12">
    <source>
        <dbReference type="PROSITE" id="PS51362"/>
    </source>
</evidence>
<gene>
    <name evidence="13" type="ORF">E5288_WYG017032</name>
</gene>
<organism evidence="13 14">
    <name type="scientific">Bos mutus</name>
    <name type="common">wild yak</name>
    <dbReference type="NCBI Taxonomy" id="72004"/>
    <lineage>
        <taxon>Eukaryota</taxon>
        <taxon>Metazoa</taxon>
        <taxon>Chordata</taxon>
        <taxon>Craniata</taxon>
        <taxon>Vertebrata</taxon>
        <taxon>Euteleostomi</taxon>
        <taxon>Mammalia</taxon>
        <taxon>Eutheria</taxon>
        <taxon>Laurasiatheria</taxon>
        <taxon>Artiodactyla</taxon>
        <taxon>Ruminantia</taxon>
        <taxon>Pecora</taxon>
        <taxon>Bovidae</taxon>
        <taxon>Bovinae</taxon>
        <taxon>Bos</taxon>
    </lineage>
</organism>
<dbReference type="InterPro" id="IPR012791">
    <property type="entry name" value="3-oxoacid_CoA-transf_B"/>
</dbReference>
<dbReference type="InterPro" id="IPR017948">
    <property type="entry name" value="TGFb_CS"/>
</dbReference>
<dbReference type="Pfam" id="PF00019">
    <property type="entry name" value="TGF_beta"/>
    <property type="match status" value="1"/>
</dbReference>
<dbReference type="InterPro" id="IPR004165">
    <property type="entry name" value="CoA_trans_fam_I"/>
</dbReference>
<evidence type="ECO:0000313" key="14">
    <source>
        <dbReference type="Proteomes" id="UP000322234"/>
    </source>
</evidence>
<comment type="caution">
    <text evidence="13">The sequence shown here is derived from an EMBL/GenBank/DDBJ whole genome shotgun (WGS) entry which is preliminary data.</text>
</comment>
<keyword evidence="3" id="KW-0964">Secreted</keyword>
<proteinExistence type="inferred from homology"/>
<name>A0A6B0RHI2_9CETA</name>
<evidence type="ECO:0000256" key="3">
    <source>
        <dbReference type="ARBA" id="ARBA00022525"/>
    </source>
</evidence>
<evidence type="ECO:0000256" key="9">
    <source>
        <dbReference type="ARBA" id="ARBA00023180"/>
    </source>
</evidence>
<protein>
    <recommendedName>
        <fullName evidence="12">TGF-beta family profile domain-containing protein</fullName>
    </recommendedName>
</protein>
<dbReference type="SMART" id="SM00882">
    <property type="entry name" value="CoA_trans"/>
    <property type="match status" value="1"/>
</dbReference>
<feature type="domain" description="TGF-beta family profile" evidence="12">
    <location>
        <begin position="518"/>
        <end position="637"/>
    </location>
</feature>
<feature type="region of interest" description="Disordered" evidence="11">
    <location>
        <begin position="470"/>
        <end position="491"/>
    </location>
</feature>
<dbReference type="InterPro" id="IPR001839">
    <property type="entry name" value="TGF-b_C"/>
</dbReference>
<evidence type="ECO:0000256" key="4">
    <source>
        <dbReference type="ARBA" id="ARBA00022679"/>
    </source>
</evidence>
<dbReference type="EMBL" id="VBQZ03000044">
    <property type="protein sequence ID" value="MXQ88147.1"/>
    <property type="molecule type" value="Genomic_DNA"/>
</dbReference>
<dbReference type="Proteomes" id="UP000322234">
    <property type="component" value="Unassembled WGS sequence"/>
</dbReference>
<dbReference type="Gene3D" id="3.40.1080.10">
    <property type="entry name" value="Glutaconate Coenzyme A-transferase"/>
    <property type="match status" value="2"/>
</dbReference>
<dbReference type="Gene3D" id="2.10.90.10">
    <property type="entry name" value="Cystine-knot cytokines"/>
    <property type="match status" value="1"/>
</dbReference>
<dbReference type="PROSITE" id="PS01274">
    <property type="entry name" value="COA_TRANSF_2"/>
    <property type="match status" value="1"/>
</dbReference>
<dbReference type="CDD" id="cd19398">
    <property type="entry name" value="TGF_beta_BMP8"/>
    <property type="match status" value="1"/>
</dbReference>
<dbReference type="SMART" id="SM00204">
    <property type="entry name" value="TGFB"/>
    <property type="match status" value="1"/>
</dbReference>
<dbReference type="Pfam" id="PF01144">
    <property type="entry name" value="CoA_trans"/>
    <property type="match status" value="2"/>
</dbReference>
<evidence type="ECO:0000256" key="10">
    <source>
        <dbReference type="RuleBase" id="RU000354"/>
    </source>
</evidence>
<comment type="similarity">
    <text evidence="2 10">Belongs to the TGF-beta family.</text>
</comment>
<dbReference type="AlphaFoldDB" id="A0A6B0RHI2"/>
<dbReference type="GO" id="GO:0008260">
    <property type="term" value="F:succinyl-CoA:3-oxo-acid CoA-transferase activity"/>
    <property type="evidence" value="ECO:0007669"/>
    <property type="project" value="TreeGrafter"/>
</dbReference>
<dbReference type="InterPro" id="IPR037171">
    <property type="entry name" value="NagB/RpiA_transferase-like"/>
</dbReference>
<dbReference type="FunFam" id="2.10.90.10:FF:000020">
    <property type="entry name" value="bone morphogenetic protein 8B"/>
    <property type="match status" value="1"/>
</dbReference>
<dbReference type="GO" id="GO:0005739">
    <property type="term" value="C:mitochondrion"/>
    <property type="evidence" value="ECO:0007669"/>
    <property type="project" value="TreeGrafter"/>
</dbReference>